<dbReference type="InterPro" id="IPR001647">
    <property type="entry name" value="HTH_TetR"/>
</dbReference>
<dbReference type="PROSITE" id="PS50977">
    <property type="entry name" value="HTH_TETR_2"/>
    <property type="match status" value="1"/>
</dbReference>
<reference evidence="8" key="1">
    <citation type="submission" date="2017-05" db="EMBL/GenBank/DDBJ databases">
        <authorList>
            <person name="Rodrigo-Torres L."/>
            <person name="Arahal R. D."/>
            <person name="Lucena T."/>
        </authorList>
    </citation>
    <scope>NUCLEOTIDE SEQUENCE [LARGE SCALE GENOMIC DNA]</scope>
    <source>
        <strain evidence="8">CECT 8715</strain>
    </source>
</reference>
<evidence type="ECO:0000256" key="5">
    <source>
        <dbReference type="PROSITE-ProRule" id="PRU00335"/>
    </source>
</evidence>
<dbReference type="EMBL" id="FXYG01000002">
    <property type="protein sequence ID" value="SMX41314.1"/>
    <property type="molecule type" value="Genomic_DNA"/>
</dbReference>
<evidence type="ECO:0000256" key="3">
    <source>
        <dbReference type="ARBA" id="ARBA00023125"/>
    </source>
</evidence>
<feature type="DNA-binding region" description="H-T-H motif" evidence="5">
    <location>
        <begin position="31"/>
        <end position="50"/>
    </location>
</feature>
<dbReference type="InterPro" id="IPR036271">
    <property type="entry name" value="Tet_transcr_reg_TetR-rel_C_sf"/>
</dbReference>
<dbReference type="RefSeq" id="WP_093963501.1">
    <property type="nucleotide sequence ID" value="NZ_FXYG01000002.1"/>
</dbReference>
<dbReference type="PRINTS" id="PR00455">
    <property type="entry name" value="HTHTETR"/>
</dbReference>
<evidence type="ECO:0000313" key="8">
    <source>
        <dbReference type="Proteomes" id="UP000202485"/>
    </source>
</evidence>
<keyword evidence="4" id="KW-0804">Transcription</keyword>
<feature type="domain" description="HTH tetR-type" evidence="6">
    <location>
        <begin position="8"/>
        <end position="68"/>
    </location>
</feature>
<dbReference type="PANTHER" id="PTHR30055:SF226">
    <property type="entry name" value="HTH-TYPE TRANSCRIPTIONAL REGULATOR PKSA"/>
    <property type="match status" value="1"/>
</dbReference>
<dbReference type="GO" id="GO:0003700">
    <property type="term" value="F:DNA-binding transcription factor activity"/>
    <property type="evidence" value="ECO:0007669"/>
    <property type="project" value="TreeGrafter"/>
</dbReference>
<accession>A0A238KFM6</accession>
<keyword evidence="8" id="KW-1185">Reference proteome</keyword>
<dbReference type="PANTHER" id="PTHR30055">
    <property type="entry name" value="HTH-TYPE TRANSCRIPTIONAL REGULATOR RUTR"/>
    <property type="match status" value="1"/>
</dbReference>
<keyword evidence="2" id="KW-0805">Transcription regulation</keyword>
<organism evidence="7 8">
    <name type="scientific">Ruegeria arenilitoris</name>
    <dbReference type="NCBI Taxonomy" id="1173585"/>
    <lineage>
        <taxon>Bacteria</taxon>
        <taxon>Pseudomonadati</taxon>
        <taxon>Pseudomonadota</taxon>
        <taxon>Alphaproteobacteria</taxon>
        <taxon>Rhodobacterales</taxon>
        <taxon>Roseobacteraceae</taxon>
        <taxon>Ruegeria</taxon>
    </lineage>
</organism>
<proteinExistence type="predicted"/>
<dbReference type="AlphaFoldDB" id="A0A238KFM6"/>
<dbReference type="Proteomes" id="UP000202485">
    <property type="component" value="Unassembled WGS sequence"/>
</dbReference>
<keyword evidence="1" id="KW-0678">Repressor</keyword>
<dbReference type="GO" id="GO:0000976">
    <property type="term" value="F:transcription cis-regulatory region binding"/>
    <property type="evidence" value="ECO:0007669"/>
    <property type="project" value="TreeGrafter"/>
</dbReference>
<evidence type="ECO:0000256" key="4">
    <source>
        <dbReference type="ARBA" id="ARBA00023163"/>
    </source>
</evidence>
<keyword evidence="3 5" id="KW-0238">DNA-binding</keyword>
<evidence type="ECO:0000256" key="1">
    <source>
        <dbReference type="ARBA" id="ARBA00022491"/>
    </source>
</evidence>
<dbReference type="SUPFAM" id="SSF46689">
    <property type="entry name" value="Homeodomain-like"/>
    <property type="match status" value="1"/>
</dbReference>
<dbReference type="SUPFAM" id="SSF48498">
    <property type="entry name" value="Tetracyclin repressor-like, C-terminal domain"/>
    <property type="match status" value="1"/>
</dbReference>
<name>A0A238KFM6_9RHOB</name>
<sequence length="195" mass="21436">MPKIVDREEMQGRILDAAMACFLDQGYHATKMQDVAHQAGMAKGTLYLYFQSKEALLLALLQRYFEDIRARISDIPAPQTLDQFMTGLRLSMPADRLAATRLFFDVLGPGFQDPRAAEIIGGFFAWLAEHYAAQFAPLIRAGEIRGDIGAQAAAQAVTAMLDGLVIHLAIFGSDENDFEARRDATLSLLEAGLRG</sequence>
<gene>
    <name evidence="7" type="primary">fadR</name>
    <name evidence="7" type="ORF">RUA8715_01989</name>
</gene>
<dbReference type="Pfam" id="PF00440">
    <property type="entry name" value="TetR_N"/>
    <property type="match status" value="1"/>
</dbReference>
<dbReference type="InterPro" id="IPR039538">
    <property type="entry name" value="BetI_C"/>
</dbReference>
<dbReference type="Gene3D" id="1.10.357.10">
    <property type="entry name" value="Tetracycline Repressor, domain 2"/>
    <property type="match status" value="1"/>
</dbReference>
<evidence type="ECO:0000259" key="6">
    <source>
        <dbReference type="PROSITE" id="PS50977"/>
    </source>
</evidence>
<dbReference type="OrthoDB" id="8478851at2"/>
<evidence type="ECO:0000313" key="7">
    <source>
        <dbReference type="EMBL" id="SMX41314.1"/>
    </source>
</evidence>
<dbReference type="FunFam" id="1.10.10.60:FF:000141">
    <property type="entry name" value="TetR family transcriptional regulator"/>
    <property type="match status" value="1"/>
</dbReference>
<evidence type="ECO:0000256" key="2">
    <source>
        <dbReference type="ARBA" id="ARBA00023015"/>
    </source>
</evidence>
<protein>
    <submittedName>
        <fullName evidence="7">Fatty acid metabolism regulator protein</fullName>
    </submittedName>
</protein>
<dbReference type="InterPro" id="IPR050109">
    <property type="entry name" value="HTH-type_TetR-like_transc_reg"/>
</dbReference>
<dbReference type="InterPro" id="IPR009057">
    <property type="entry name" value="Homeodomain-like_sf"/>
</dbReference>
<dbReference type="Pfam" id="PF13977">
    <property type="entry name" value="TetR_C_6"/>
    <property type="match status" value="1"/>
</dbReference>